<dbReference type="FunFam" id="3.90.550.10:FF:000003">
    <property type="entry name" value="2-C-methyl-D-erythritol 4-phosphate cytidylyltransferase"/>
    <property type="match status" value="1"/>
</dbReference>
<comment type="catalytic activity">
    <reaction evidence="1 7">
        <text>2-C-methyl-D-erythritol 4-phosphate + CTP + H(+) = 4-CDP-2-C-methyl-D-erythritol + diphosphate</text>
        <dbReference type="Rhea" id="RHEA:13429"/>
        <dbReference type="ChEBI" id="CHEBI:15378"/>
        <dbReference type="ChEBI" id="CHEBI:33019"/>
        <dbReference type="ChEBI" id="CHEBI:37563"/>
        <dbReference type="ChEBI" id="CHEBI:57823"/>
        <dbReference type="ChEBI" id="CHEBI:58262"/>
        <dbReference type="EC" id="2.7.7.60"/>
    </reaction>
</comment>
<dbReference type="GO" id="GO:0019288">
    <property type="term" value="P:isopentenyl diphosphate biosynthetic process, methylerythritol 4-phosphate pathway"/>
    <property type="evidence" value="ECO:0007669"/>
    <property type="project" value="UniProtKB-UniRule"/>
</dbReference>
<keyword evidence="5 7" id="KW-0548">Nucleotidyltransferase</keyword>
<accession>A0A9X2MK78</accession>
<comment type="function">
    <text evidence="7">Catalyzes the formation of 4-diphosphocytidyl-2-C-methyl-D-erythritol from CTP and 2-C-methyl-D-erythritol 4-phosphate (MEP).</text>
</comment>
<dbReference type="Proteomes" id="UP001142078">
    <property type="component" value="Unassembled WGS sequence"/>
</dbReference>
<dbReference type="NCBIfam" id="TIGR00453">
    <property type="entry name" value="ispD"/>
    <property type="match status" value="1"/>
</dbReference>
<comment type="caution">
    <text evidence="8">The sequence shown here is derived from an EMBL/GenBank/DDBJ whole genome shotgun (WGS) entry which is preliminary data.</text>
</comment>
<dbReference type="EC" id="2.7.7.60" evidence="7"/>
<feature type="site" description="Positions MEP for the nucleophilic attack" evidence="7">
    <location>
        <position position="159"/>
    </location>
</feature>
<dbReference type="InterPro" id="IPR050088">
    <property type="entry name" value="IspD/TarI_cytidylyltransf_bact"/>
</dbReference>
<keyword evidence="9" id="KW-1185">Reference proteome</keyword>
<dbReference type="PROSITE" id="PS01295">
    <property type="entry name" value="ISPD"/>
    <property type="match status" value="1"/>
</dbReference>
<dbReference type="CDD" id="cd02516">
    <property type="entry name" value="CDP-ME_synthetase"/>
    <property type="match status" value="1"/>
</dbReference>
<keyword evidence="6 7" id="KW-0414">Isoprene biosynthesis</keyword>
<dbReference type="Pfam" id="PF01128">
    <property type="entry name" value="IspD"/>
    <property type="match status" value="1"/>
</dbReference>
<evidence type="ECO:0000313" key="9">
    <source>
        <dbReference type="Proteomes" id="UP001142078"/>
    </source>
</evidence>
<dbReference type="EMBL" id="JANJZL010000021">
    <property type="protein sequence ID" value="MCR2045575.1"/>
    <property type="molecule type" value="Genomic_DNA"/>
</dbReference>
<feature type="site" description="Positions MEP for the nucleophilic attack" evidence="7">
    <location>
        <position position="215"/>
    </location>
</feature>
<evidence type="ECO:0000313" key="8">
    <source>
        <dbReference type="EMBL" id="MCR2045575.1"/>
    </source>
</evidence>
<dbReference type="InterPro" id="IPR001228">
    <property type="entry name" value="IspD"/>
</dbReference>
<dbReference type="OrthoDB" id="9806837at2"/>
<evidence type="ECO:0000256" key="2">
    <source>
        <dbReference type="ARBA" id="ARBA00004787"/>
    </source>
</evidence>
<dbReference type="GO" id="GO:0050518">
    <property type="term" value="F:2-C-methyl-D-erythritol 4-phosphate cytidylyltransferase activity"/>
    <property type="evidence" value="ECO:0007669"/>
    <property type="project" value="UniProtKB-UniRule"/>
</dbReference>
<evidence type="ECO:0000256" key="3">
    <source>
        <dbReference type="ARBA" id="ARBA00009789"/>
    </source>
</evidence>
<evidence type="ECO:0000256" key="4">
    <source>
        <dbReference type="ARBA" id="ARBA00022679"/>
    </source>
</evidence>
<gene>
    <name evidence="7 8" type="primary">ispD</name>
    <name evidence="8" type="ORF">NSA23_15935</name>
</gene>
<feature type="site" description="Transition state stabilizer" evidence="7">
    <location>
        <position position="26"/>
    </location>
</feature>
<evidence type="ECO:0000256" key="7">
    <source>
        <dbReference type="HAMAP-Rule" id="MF_00108"/>
    </source>
</evidence>
<dbReference type="HAMAP" id="MF_00108">
    <property type="entry name" value="IspD"/>
    <property type="match status" value="1"/>
</dbReference>
<reference evidence="8" key="1">
    <citation type="submission" date="2022-07" db="EMBL/GenBank/DDBJ databases">
        <title>Enhanced cultured diversity of the mouse gut microbiota enables custom-made synthetic communities.</title>
        <authorList>
            <person name="Afrizal A."/>
        </authorList>
    </citation>
    <scope>NUCLEOTIDE SEQUENCE</scope>
    <source>
        <strain evidence="8">DSM 29482</strain>
    </source>
</reference>
<feature type="site" description="Transition state stabilizer" evidence="7">
    <location>
        <position position="19"/>
    </location>
</feature>
<dbReference type="RefSeq" id="WP_042682418.1">
    <property type="nucleotide sequence ID" value="NZ_CABKTM010000044.1"/>
</dbReference>
<dbReference type="AlphaFoldDB" id="A0A9X2MK78"/>
<dbReference type="InterPro" id="IPR029044">
    <property type="entry name" value="Nucleotide-diphossugar_trans"/>
</dbReference>
<sequence length="246" mass="28054">MYKNNYVSVIIAAAGMSNRMRSSVNKQFISIANKPILARTLEKFEECNYVDEIVVVAKEDEVDYCRREIVKRFNFKKVNKVVKGGKERQDSVYNGLLALNERANIVLIHDGARPFIKIENIKDSIEGVVKYGACVVGVPVKDTIKLVEKNENISSTPDRSKIWAAQTPQSFWKDTIMEAYKCAIEDDFVGTDDSMLVERLGICVKMIMGNYENIKITTPEDLIVGESLLKDKEIILNRREFIFQSR</sequence>
<evidence type="ECO:0000256" key="6">
    <source>
        <dbReference type="ARBA" id="ARBA00023229"/>
    </source>
</evidence>
<proteinExistence type="inferred from homology"/>
<dbReference type="InterPro" id="IPR034683">
    <property type="entry name" value="IspD/TarI"/>
</dbReference>
<dbReference type="PANTHER" id="PTHR32125">
    <property type="entry name" value="2-C-METHYL-D-ERYTHRITOL 4-PHOSPHATE CYTIDYLYLTRANSFERASE, CHLOROPLASTIC"/>
    <property type="match status" value="1"/>
</dbReference>
<keyword evidence="4 7" id="KW-0808">Transferase</keyword>
<dbReference type="InterPro" id="IPR018294">
    <property type="entry name" value="ISPD_synthase_CS"/>
</dbReference>
<evidence type="ECO:0000256" key="1">
    <source>
        <dbReference type="ARBA" id="ARBA00001282"/>
    </source>
</evidence>
<comment type="pathway">
    <text evidence="2 7">Isoprenoid biosynthesis; isopentenyl diphosphate biosynthesis via DXP pathway; isopentenyl diphosphate from 1-deoxy-D-xylulose 5-phosphate: step 2/6.</text>
</comment>
<dbReference type="Gene3D" id="3.90.550.10">
    <property type="entry name" value="Spore Coat Polysaccharide Biosynthesis Protein SpsA, Chain A"/>
    <property type="match status" value="1"/>
</dbReference>
<name>A0A9X2MK78_9FIRM</name>
<comment type="similarity">
    <text evidence="3 7">Belongs to the IspD/TarI cytidylyltransferase family. IspD subfamily.</text>
</comment>
<evidence type="ECO:0000256" key="5">
    <source>
        <dbReference type="ARBA" id="ARBA00022695"/>
    </source>
</evidence>
<dbReference type="PANTHER" id="PTHR32125:SF4">
    <property type="entry name" value="2-C-METHYL-D-ERYTHRITOL 4-PHOSPHATE CYTIDYLYLTRANSFERASE, CHLOROPLASTIC"/>
    <property type="match status" value="1"/>
</dbReference>
<dbReference type="SUPFAM" id="SSF53448">
    <property type="entry name" value="Nucleotide-diphospho-sugar transferases"/>
    <property type="match status" value="1"/>
</dbReference>
<protein>
    <recommendedName>
        <fullName evidence="7">2-C-methyl-D-erythritol 4-phosphate cytidylyltransferase</fullName>
        <ecNumber evidence="7">2.7.7.60</ecNumber>
    </recommendedName>
    <alternativeName>
        <fullName evidence="7">4-diphosphocytidyl-2C-methyl-D-erythritol synthase</fullName>
    </alternativeName>
    <alternativeName>
        <fullName evidence="7">MEP cytidylyltransferase</fullName>
        <shortName evidence="7">MCT</shortName>
    </alternativeName>
</protein>
<organism evidence="8 9">
    <name type="scientific">Anaerosalibacter massiliensis</name>
    <dbReference type="NCBI Taxonomy" id="1347392"/>
    <lineage>
        <taxon>Bacteria</taxon>
        <taxon>Bacillati</taxon>
        <taxon>Bacillota</taxon>
        <taxon>Tissierellia</taxon>
        <taxon>Tissierellales</taxon>
        <taxon>Sporanaerobacteraceae</taxon>
        <taxon>Anaerosalibacter</taxon>
    </lineage>
</organism>